<dbReference type="Proteomes" id="UP000646745">
    <property type="component" value="Unassembled WGS sequence"/>
</dbReference>
<accession>A0ABQ3EB44</accession>
<protein>
    <submittedName>
        <fullName evidence="3">Penicillin-binding protein</fullName>
    </submittedName>
</protein>
<reference evidence="4" key="1">
    <citation type="journal article" date="2019" name="Int. J. Syst. Evol. Microbiol.">
        <title>The Global Catalogue of Microorganisms (GCM) 10K type strain sequencing project: providing services to taxonomists for standard genome sequencing and annotation.</title>
        <authorList>
            <consortium name="The Broad Institute Genomics Platform"/>
            <consortium name="The Broad Institute Genome Sequencing Center for Infectious Disease"/>
            <person name="Wu L."/>
            <person name="Ma J."/>
        </authorList>
    </citation>
    <scope>NUCLEOTIDE SEQUENCE [LARGE SCALE GENOMIC DNA]</scope>
    <source>
        <strain evidence="4">KCTC 32998</strain>
    </source>
</reference>
<dbReference type="InterPro" id="IPR025392">
    <property type="entry name" value="DUF4124"/>
</dbReference>
<evidence type="ECO:0000259" key="2">
    <source>
        <dbReference type="Pfam" id="PF13511"/>
    </source>
</evidence>
<keyword evidence="1" id="KW-0732">Signal</keyword>
<proteinExistence type="predicted"/>
<evidence type="ECO:0000256" key="1">
    <source>
        <dbReference type="SAM" id="SignalP"/>
    </source>
</evidence>
<comment type="caution">
    <text evidence="3">The sequence shown here is derived from an EMBL/GenBank/DDBJ whole genome shotgun (WGS) entry which is preliminary data.</text>
</comment>
<dbReference type="Pfam" id="PF13511">
    <property type="entry name" value="DUF4124"/>
    <property type="match status" value="1"/>
</dbReference>
<feature type="domain" description="DUF4124" evidence="2">
    <location>
        <begin position="27"/>
        <end position="73"/>
    </location>
</feature>
<keyword evidence="4" id="KW-1185">Reference proteome</keyword>
<dbReference type="RefSeq" id="WP_229809179.1">
    <property type="nucleotide sequence ID" value="NZ_BMZI01000008.1"/>
</dbReference>
<organism evidence="3 4">
    <name type="scientific">Salinicola rhizosphaerae</name>
    <dbReference type="NCBI Taxonomy" id="1443141"/>
    <lineage>
        <taxon>Bacteria</taxon>
        <taxon>Pseudomonadati</taxon>
        <taxon>Pseudomonadota</taxon>
        <taxon>Gammaproteobacteria</taxon>
        <taxon>Oceanospirillales</taxon>
        <taxon>Halomonadaceae</taxon>
        <taxon>Salinicola</taxon>
    </lineage>
</organism>
<evidence type="ECO:0000313" key="4">
    <source>
        <dbReference type="Proteomes" id="UP000646745"/>
    </source>
</evidence>
<sequence>MRKIKMSKILTRQVLAWPVLTSLALGSLTSLALAAPVYRHIDAQGNVVYSDEPQAGSRVDLAPITVVDPSAPHDADSVRSMTPAPSPEAAFEYARFAIASPGNEQTIPTGQAGNVQVKLSIEPALRRQDRVQLRVDGKVRQSPMHSSVFALSQLERGEHRLQAELVDGQGQTRLATPPVTIYVQRASVNLPRNPNNPNR</sequence>
<gene>
    <name evidence="3" type="ORF">GCM10009038_33660</name>
</gene>
<evidence type="ECO:0000313" key="3">
    <source>
        <dbReference type="EMBL" id="GHB32165.1"/>
    </source>
</evidence>
<name>A0ABQ3EB44_9GAMM</name>
<feature type="signal peptide" evidence="1">
    <location>
        <begin position="1"/>
        <end position="34"/>
    </location>
</feature>
<dbReference type="EMBL" id="BMZI01000008">
    <property type="protein sequence ID" value="GHB32165.1"/>
    <property type="molecule type" value="Genomic_DNA"/>
</dbReference>
<feature type="chain" id="PRO_5046298436" evidence="1">
    <location>
        <begin position="35"/>
        <end position="199"/>
    </location>
</feature>